<dbReference type="PROSITE" id="PS51186">
    <property type="entry name" value="GNAT"/>
    <property type="match status" value="1"/>
</dbReference>
<dbReference type="Gene3D" id="3.40.630.30">
    <property type="match status" value="1"/>
</dbReference>
<keyword evidence="2" id="KW-0012">Acyltransferase</keyword>
<keyword evidence="5" id="KW-1185">Reference proteome</keyword>
<keyword evidence="2" id="KW-0808">Transferase</keyword>
<dbReference type="GeneID" id="93072401"/>
<dbReference type="EMBL" id="JPGY02000001">
    <property type="protein sequence ID" value="KRU13755.1"/>
    <property type="molecule type" value="Genomic_DNA"/>
</dbReference>
<accession>A0A0H3J5N4</accession>
<dbReference type="EC" id="2.3.1.183" evidence="2"/>
<dbReference type="KEGG" id="cpae:CPAST_c01450"/>
<dbReference type="AlphaFoldDB" id="A0A0H3J5N4"/>
<name>A0A0H3J5N4_CLOPA</name>
<evidence type="ECO:0000313" key="3">
    <source>
        <dbReference type="EMBL" id="KRU13755.1"/>
    </source>
</evidence>
<protein>
    <submittedName>
        <fullName evidence="2">Phosphinothricin N-acetyltransferase</fullName>
        <ecNumber evidence="2">2.3.1.183</ecNumber>
    </submittedName>
</protein>
<dbReference type="Pfam" id="PF13420">
    <property type="entry name" value="Acetyltransf_4"/>
    <property type="match status" value="1"/>
</dbReference>
<dbReference type="InterPro" id="IPR016181">
    <property type="entry name" value="Acyl_CoA_acyltransferase"/>
</dbReference>
<dbReference type="SUPFAM" id="SSF55729">
    <property type="entry name" value="Acyl-CoA N-acyltransferases (Nat)"/>
    <property type="match status" value="1"/>
</dbReference>
<organism evidence="2 5">
    <name type="scientific">Clostridium pasteurianum DSM 525 = ATCC 6013</name>
    <dbReference type="NCBI Taxonomy" id="1262449"/>
    <lineage>
        <taxon>Bacteria</taxon>
        <taxon>Bacillati</taxon>
        <taxon>Bacillota</taxon>
        <taxon>Clostridia</taxon>
        <taxon>Eubacteriales</taxon>
        <taxon>Clostridiaceae</taxon>
        <taxon>Clostridium</taxon>
    </lineage>
</organism>
<reference evidence="3 4" key="3">
    <citation type="journal article" name="Genome Announc.">
        <title>Improved Draft Genome Sequence of Clostridium pasteurianum Strain ATCC 6013 (DSM 525) Using a Hybrid Next-Generation Sequencing Approach.</title>
        <authorList>
            <person name="Pyne M.E."/>
            <person name="Utturkar S."/>
            <person name="Brown S.D."/>
            <person name="Moo-Young M."/>
            <person name="Chung D.A."/>
            <person name="Chou C.P."/>
        </authorList>
    </citation>
    <scope>NUCLEOTIDE SEQUENCE [LARGE SCALE GENOMIC DNA]</scope>
    <source>
        <strain evidence="3 4">ATCC 6013</strain>
    </source>
</reference>
<dbReference type="eggNOG" id="COG1247">
    <property type="taxonomic scope" value="Bacteria"/>
</dbReference>
<evidence type="ECO:0000313" key="5">
    <source>
        <dbReference type="Proteomes" id="UP000030905"/>
    </source>
</evidence>
<evidence type="ECO:0000259" key="1">
    <source>
        <dbReference type="PROSITE" id="PS51186"/>
    </source>
</evidence>
<reference evidence="3" key="2">
    <citation type="submission" date="2015-10" db="EMBL/GenBank/DDBJ databases">
        <title>Improved Draft Genome Sequence of Clostridium pasteurianum Strain ATCC 6013 (DSM 525) Using a Hybrid Next-Generation Sequencing Approach.</title>
        <authorList>
            <person name="Pyne M.E."/>
            <person name="Utturkar S.M."/>
            <person name="Brown S.D."/>
            <person name="Moo-Young M."/>
            <person name="Chung D.A."/>
            <person name="Chou P.C."/>
        </authorList>
    </citation>
    <scope>NUCLEOTIDE SEQUENCE</scope>
    <source>
        <strain evidence="3">ATCC 6013</strain>
    </source>
</reference>
<dbReference type="PANTHER" id="PTHR43072:SF8">
    <property type="entry name" value="ACYLTRANSFERASE FABY-RELATED"/>
    <property type="match status" value="1"/>
</dbReference>
<proteinExistence type="predicted"/>
<evidence type="ECO:0000313" key="2">
    <source>
        <dbReference type="EMBL" id="AJA50233.1"/>
    </source>
</evidence>
<dbReference type="RefSeq" id="WP_003440363.1">
    <property type="nucleotide sequence ID" value="NZ_ANZB01000001.1"/>
</dbReference>
<dbReference type="Proteomes" id="UP000030905">
    <property type="component" value="Chromosome"/>
</dbReference>
<sequence length="202" mass="23726">MNLNRKIRLGKKSDINKILEIYKPFVENTVITFEYEVPTLNDFNVRMLNIQKKYPLLICEINDKVVGYAYASQFGERAAFNWSVELSIYISPKYHKYKIGKSLYFALFEVLKLQGYYNAYAKITSPNVKSEYLHKSFGFKLVGIYKNIAFKFGNWQDLACYELNLKDYDKSPLPPKTINEISITPKFKKILQEAEEIIKPHY</sequence>
<reference evidence="2 5" key="1">
    <citation type="journal article" date="2015" name="Genome Announc.">
        <title>Complete Genome Sequence of the Nitrogen-Fixing and Solvent-Producing Clostridium pasteurianum DSM 525.</title>
        <authorList>
            <person name="Poehlein A."/>
            <person name="Grosse-Honebrink A."/>
            <person name="Zhang Y."/>
            <person name="Minton N.P."/>
            <person name="Daniel R."/>
        </authorList>
    </citation>
    <scope>NUCLEOTIDE SEQUENCE [LARGE SCALE GENOMIC DNA]</scope>
    <source>
        <strain evidence="2">DSM 525</strain>
        <strain evidence="5">DSM 525 / ATCC 6013</strain>
    </source>
</reference>
<evidence type="ECO:0000313" key="4">
    <source>
        <dbReference type="Proteomes" id="UP000028042"/>
    </source>
</evidence>
<dbReference type="InterPro" id="IPR000182">
    <property type="entry name" value="GNAT_dom"/>
</dbReference>
<dbReference type="Proteomes" id="UP000028042">
    <property type="component" value="Unassembled WGS sequence"/>
</dbReference>
<dbReference type="KEGG" id="cpat:CLPA_c01450"/>
<dbReference type="CDD" id="cd04301">
    <property type="entry name" value="NAT_SF"/>
    <property type="match status" value="1"/>
</dbReference>
<dbReference type="EMBL" id="CP009268">
    <property type="protein sequence ID" value="AJA50233.1"/>
    <property type="molecule type" value="Genomic_DNA"/>
</dbReference>
<dbReference type="PATRIC" id="fig|1262449.3.peg.33"/>
<gene>
    <name evidence="2" type="primary">bar</name>
    <name evidence="2" type="ORF">CLPA_c01450</name>
    <name evidence="3" type="ORF">CP6013_03003</name>
</gene>
<dbReference type="GO" id="GO:0102971">
    <property type="term" value="F:phosphinothricin N-acetyltransferase activity"/>
    <property type="evidence" value="ECO:0007669"/>
    <property type="project" value="UniProtKB-EC"/>
</dbReference>
<dbReference type="PANTHER" id="PTHR43072">
    <property type="entry name" value="N-ACETYLTRANSFERASE"/>
    <property type="match status" value="1"/>
</dbReference>
<feature type="domain" description="N-acetyltransferase" evidence="1">
    <location>
        <begin position="5"/>
        <end position="167"/>
    </location>
</feature>